<evidence type="ECO:0000313" key="2">
    <source>
        <dbReference type="EMBL" id="KAE8989791.1"/>
    </source>
</evidence>
<evidence type="ECO:0000313" key="3">
    <source>
        <dbReference type="Proteomes" id="UP000429607"/>
    </source>
</evidence>
<dbReference type="AlphaFoldDB" id="A0A6A3J5X1"/>
<reference evidence="2 3" key="1">
    <citation type="submission" date="2018-09" db="EMBL/GenBank/DDBJ databases">
        <title>Genomic investigation of the strawberry pathogen Phytophthora fragariae indicates pathogenicity is determined by transcriptional variation in three key races.</title>
        <authorList>
            <person name="Adams T.M."/>
            <person name="Armitage A.D."/>
            <person name="Sobczyk M.K."/>
            <person name="Bates H.J."/>
            <person name="Dunwell J.M."/>
            <person name="Nellist C.F."/>
            <person name="Harrison R.J."/>
        </authorList>
    </citation>
    <scope>NUCLEOTIDE SEQUENCE [LARGE SCALE GENOMIC DNA]</scope>
    <source>
        <strain evidence="2 3">SCRP249</strain>
    </source>
</reference>
<organism evidence="2 3">
    <name type="scientific">Phytophthora rubi</name>
    <dbReference type="NCBI Taxonomy" id="129364"/>
    <lineage>
        <taxon>Eukaryota</taxon>
        <taxon>Sar</taxon>
        <taxon>Stramenopiles</taxon>
        <taxon>Oomycota</taxon>
        <taxon>Peronosporomycetes</taxon>
        <taxon>Peronosporales</taxon>
        <taxon>Peronosporaceae</taxon>
        <taxon>Phytophthora</taxon>
    </lineage>
</organism>
<evidence type="ECO:0000256" key="1">
    <source>
        <dbReference type="SAM" id="MobiDB-lite"/>
    </source>
</evidence>
<protein>
    <submittedName>
        <fullName evidence="2">Uncharacterized protein</fullName>
    </submittedName>
</protein>
<feature type="region of interest" description="Disordered" evidence="1">
    <location>
        <begin position="31"/>
        <end position="88"/>
    </location>
</feature>
<comment type="caution">
    <text evidence="2">The sequence shown here is derived from an EMBL/GenBank/DDBJ whole genome shotgun (WGS) entry which is preliminary data.</text>
</comment>
<feature type="compositionally biased region" description="Basic residues" evidence="1">
    <location>
        <begin position="66"/>
        <end position="77"/>
    </location>
</feature>
<sequence length="109" mass="12163">MRPRRRTPLCPTLFTAVRMLVVKVAPITPLMRPRRRTSLCPTRAASSPSRSRPPPFRRDQGAGRRSVQHGRQARRQGHGPLLSDETKAPAATLYNTVGMLVVKVVITSR</sequence>
<name>A0A6A3J5X1_9STRA</name>
<proteinExistence type="predicted"/>
<gene>
    <name evidence="2" type="ORF">PR001_g21676</name>
</gene>
<dbReference type="Proteomes" id="UP000429607">
    <property type="component" value="Unassembled WGS sequence"/>
</dbReference>
<dbReference type="EMBL" id="QXFV01002300">
    <property type="protein sequence ID" value="KAE8989791.1"/>
    <property type="molecule type" value="Genomic_DNA"/>
</dbReference>
<accession>A0A6A3J5X1</accession>